<protein>
    <submittedName>
        <fullName evidence="3">PEGA domain-containing protein</fullName>
    </submittedName>
</protein>
<keyword evidence="1" id="KW-1133">Transmembrane helix</keyword>
<feature type="domain" description="PEGA" evidence="2">
    <location>
        <begin position="186"/>
        <end position="253"/>
    </location>
</feature>
<name>A0A7K4HQ52_9EURY</name>
<accession>A0A7K4HQ52</accession>
<keyword evidence="4" id="KW-1185">Reference proteome</keyword>
<feature type="domain" description="PEGA" evidence="2">
    <location>
        <begin position="260"/>
        <end position="329"/>
    </location>
</feature>
<proteinExistence type="predicted"/>
<dbReference type="Gene3D" id="2.60.40.1120">
    <property type="entry name" value="Carboxypeptidase-like, regulatory domain"/>
    <property type="match status" value="2"/>
</dbReference>
<dbReference type="RefSeq" id="WP_176788988.1">
    <property type="nucleotide sequence ID" value="NZ_JABXWR010000001.1"/>
</dbReference>
<evidence type="ECO:0000256" key="1">
    <source>
        <dbReference type="SAM" id="Phobius"/>
    </source>
</evidence>
<feature type="domain" description="PEGA" evidence="2">
    <location>
        <begin position="114"/>
        <end position="180"/>
    </location>
</feature>
<dbReference type="PANTHER" id="PTHR36194:SF1">
    <property type="entry name" value="S-LAYER-LIKE PROTEIN"/>
    <property type="match status" value="1"/>
</dbReference>
<keyword evidence="1" id="KW-0472">Membrane</keyword>
<reference evidence="3 4" key="1">
    <citation type="submission" date="2020-06" db="EMBL/GenBank/DDBJ databases">
        <title>Methanofollis fontis sp. nov., a methanogen isolated from marine sediments near a cold seep at Four-Way Closure Ridge offshore southwestern Taiwan.</title>
        <authorList>
            <person name="Chen S.-C."/>
            <person name="Teng N.-H."/>
            <person name="Lin Y.-S."/>
            <person name="Lai M.-C."/>
            <person name="Chen H.-H."/>
            <person name="Wang C.-C."/>
        </authorList>
    </citation>
    <scope>NUCLEOTIDE SEQUENCE [LARGE SCALE GENOMIC DNA]</scope>
    <source>
        <strain evidence="3 4">DSM 2702</strain>
    </source>
</reference>
<keyword evidence="1" id="KW-0812">Transmembrane</keyword>
<evidence type="ECO:0000313" key="3">
    <source>
        <dbReference type="EMBL" id="NVO67393.1"/>
    </source>
</evidence>
<dbReference type="EMBL" id="JABXWR010000001">
    <property type="protein sequence ID" value="NVO67393.1"/>
    <property type="molecule type" value="Genomic_DNA"/>
</dbReference>
<dbReference type="GO" id="GO:0030246">
    <property type="term" value="F:carbohydrate binding"/>
    <property type="evidence" value="ECO:0007669"/>
    <property type="project" value="InterPro"/>
</dbReference>
<dbReference type="AlphaFoldDB" id="A0A7K4HQ52"/>
<sequence length="434" mass="44940">MIRTVSFMAGAVLALFLLVAPAAALGGDEAWIEVRCNVNGASIYFDNDYKGQITSGVLSVPVYTTGAPYYTAKATMDGYYTASTSIGSYPSIGESKTIYITLNPVPTPVPPSTGSISVTSSPSGAKTYLDGSYYGRTPQVISGLSVGSHTVRVEYDGYQTWTQTAGVSAGGVTSVYATLAHEPTYGSIYVSSSPSNANVYLDGTYKGTTPMTISGVSQGSHFLEIEKAGYHEWSSSVKVVSGQQSYISATLDPNSQPTSGTIVVSSTPVGAYIYLDGSYQGRTTAQGFVIIGVSPGTRTVTLKLDGYQDAATSVNVNAGQQSSVSLTLQTPGANTGSMTITSTPAGAEVYLNNAYKGITPLTLSDLAVGSYTVSVQLQGYTEWTTTATVNAGATTPVSAQLVPATTPTPEAAAMPLTVFGAIALLGAVLVLRRR</sequence>
<dbReference type="Pfam" id="PF08308">
    <property type="entry name" value="PEGA"/>
    <property type="match status" value="4"/>
</dbReference>
<dbReference type="InterPro" id="IPR013229">
    <property type="entry name" value="PEGA"/>
</dbReference>
<dbReference type="InterPro" id="IPR013784">
    <property type="entry name" value="Carb-bd-like_fold"/>
</dbReference>
<feature type="domain" description="PEGA" evidence="2">
    <location>
        <begin position="336"/>
        <end position="403"/>
    </location>
</feature>
<gene>
    <name evidence="3" type="ORF">HWN36_08770</name>
</gene>
<organism evidence="3 4">
    <name type="scientific">Methanofollis tationis</name>
    <dbReference type="NCBI Taxonomy" id="81417"/>
    <lineage>
        <taxon>Archaea</taxon>
        <taxon>Methanobacteriati</taxon>
        <taxon>Methanobacteriota</taxon>
        <taxon>Stenosarchaea group</taxon>
        <taxon>Methanomicrobia</taxon>
        <taxon>Methanomicrobiales</taxon>
        <taxon>Methanomicrobiaceae</taxon>
        <taxon>Methanofollis</taxon>
    </lineage>
</organism>
<dbReference type="PANTHER" id="PTHR36194">
    <property type="entry name" value="S-LAYER-LIKE PROTEIN"/>
    <property type="match status" value="1"/>
</dbReference>
<comment type="caution">
    <text evidence="3">The sequence shown here is derived from an EMBL/GenBank/DDBJ whole genome shotgun (WGS) entry which is preliminary data.</text>
</comment>
<evidence type="ECO:0000259" key="2">
    <source>
        <dbReference type="Pfam" id="PF08308"/>
    </source>
</evidence>
<dbReference type="OrthoDB" id="95942at2157"/>
<evidence type="ECO:0000313" key="4">
    <source>
        <dbReference type="Proteomes" id="UP000570823"/>
    </source>
</evidence>
<dbReference type="SUPFAM" id="SSF49452">
    <property type="entry name" value="Starch-binding domain-like"/>
    <property type="match status" value="1"/>
</dbReference>
<dbReference type="Proteomes" id="UP000570823">
    <property type="component" value="Unassembled WGS sequence"/>
</dbReference>
<feature type="transmembrane region" description="Helical" evidence="1">
    <location>
        <begin position="412"/>
        <end position="431"/>
    </location>
</feature>